<keyword evidence="4" id="KW-1185">Reference proteome</keyword>
<dbReference type="InterPro" id="IPR005135">
    <property type="entry name" value="Endo/exonuclease/phosphatase"/>
</dbReference>
<dbReference type="InParanoid" id="A0A1S3IHA1"/>
<evidence type="ECO:0000313" key="5">
    <source>
        <dbReference type="RefSeq" id="XP_013397635.1"/>
    </source>
</evidence>
<feature type="region of interest" description="Disordered" evidence="1">
    <location>
        <begin position="92"/>
        <end position="136"/>
    </location>
</feature>
<feature type="signal peptide" evidence="2">
    <location>
        <begin position="1"/>
        <end position="26"/>
    </location>
</feature>
<dbReference type="KEGG" id="lak:106164300"/>
<reference evidence="5" key="1">
    <citation type="submission" date="2025-08" db="UniProtKB">
        <authorList>
            <consortium name="RefSeq"/>
        </authorList>
    </citation>
    <scope>IDENTIFICATION</scope>
    <source>
        <tissue evidence="5">Gonads</tissue>
    </source>
</reference>
<dbReference type="RefSeq" id="XP_013397635.1">
    <property type="nucleotide sequence ID" value="XM_013542181.2"/>
</dbReference>
<accession>A0A1S3IHA1</accession>
<dbReference type="GeneID" id="106164300"/>
<dbReference type="SUPFAM" id="SSF56219">
    <property type="entry name" value="DNase I-like"/>
    <property type="match status" value="1"/>
</dbReference>
<evidence type="ECO:0000256" key="2">
    <source>
        <dbReference type="SAM" id="SignalP"/>
    </source>
</evidence>
<evidence type="ECO:0000313" key="4">
    <source>
        <dbReference type="Proteomes" id="UP000085678"/>
    </source>
</evidence>
<dbReference type="AlphaFoldDB" id="A0A1S3IHA1"/>
<name>A0A1S3IHA1_LINAN</name>
<dbReference type="Pfam" id="PF03372">
    <property type="entry name" value="Exo_endo_phos"/>
    <property type="match status" value="1"/>
</dbReference>
<dbReference type="InterPro" id="IPR036691">
    <property type="entry name" value="Endo/exonu/phosph_ase_sf"/>
</dbReference>
<dbReference type="STRING" id="7574.A0A1S3IHA1"/>
<keyword evidence="2" id="KW-0732">Signal</keyword>
<gene>
    <name evidence="5" type="primary">LOC106164300</name>
</gene>
<feature type="chain" id="PRO_5010306404" evidence="2">
    <location>
        <begin position="27"/>
        <end position="499"/>
    </location>
</feature>
<feature type="compositionally biased region" description="Basic residues" evidence="1">
    <location>
        <begin position="115"/>
        <end position="134"/>
    </location>
</feature>
<organism evidence="4 5">
    <name type="scientific">Lingula anatina</name>
    <name type="common">Brachiopod</name>
    <name type="synonym">Lingula unguis</name>
    <dbReference type="NCBI Taxonomy" id="7574"/>
    <lineage>
        <taxon>Eukaryota</taxon>
        <taxon>Metazoa</taxon>
        <taxon>Spiralia</taxon>
        <taxon>Lophotrochozoa</taxon>
        <taxon>Brachiopoda</taxon>
        <taxon>Linguliformea</taxon>
        <taxon>Lingulata</taxon>
        <taxon>Lingulida</taxon>
        <taxon>Linguloidea</taxon>
        <taxon>Lingulidae</taxon>
        <taxon>Lingula</taxon>
    </lineage>
</organism>
<evidence type="ECO:0000259" key="3">
    <source>
        <dbReference type="Pfam" id="PF03372"/>
    </source>
</evidence>
<protein>
    <submittedName>
        <fullName evidence="5">Uncharacterized protein LOC106164300 isoform X1</fullName>
    </submittedName>
</protein>
<dbReference type="Proteomes" id="UP000085678">
    <property type="component" value="Unplaced"/>
</dbReference>
<evidence type="ECO:0000256" key="1">
    <source>
        <dbReference type="SAM" id="MobiDB-lite"/>
    </source>
</evidence>
<sequence>MRNAPCIIAILWVVLTFGSPHRQAHANHAIYPKTYSDSVDGLIIKQFAGLNGRVGQEVGNGRTLKDTENFQLIRELESDPSYSEMKPSLMYDQSSGKGHLSKGRKSAANAMEKRIQKRHIKKSKKTKKSKKRGSKDRIVNAMLGTVTFNVGLHPTVVPEYETRRAKFIEIIENGSLPGDVVCLQEVWEADDLREIISKTRTDFPFSVSALHQTIDGDTVFPTANPSIPACTLAEVNAVSQCFFNNCLANNATDLFLCFVGNCVPEYQALSQVCLACLLARQSRNPKELLASFNRTEFCATTPYEVTYGLVILSKRPIEDASFVDYHEGYSVSVPRGYLRAKVSDIHVFCTHTTPVLTDVYIDGRFSSYAEQSLYELGTLLNAANPDLERSLLLGDFNTSPSIPDANITSQLPLSYDLLVQNYFSPYLETVTLCTFCYDNWLTYNLSNVIIDHVLVPKSWRDLIMAKVNREATPLRIFDGDDTVSDHYGVALFSQENQEE</sequence>
<proteinExistence type="predicted"/>
<dbReference type="GO" id="GO:0003824">
    <property type="term" value="F:catalytic activity"/>
    <property type="evidence" value="ECO:0007669"/>
    <property type="project" value="InterPro"/>
</dbReference>
<feature type="domain" description="Endonuclease/exonuclease/phosphatase" evidence="3">
    <location>
        <begin position="146"/>
        <end position="486"/>
    </location>
</feature>
<dbReference type="Gene3D" id="3.60.10.10">
    <property type="entry name" value="Endonuclease/exonuclease/phosphatase"/>
    <property type="match status" value="2"/>
</dbReference>